<dbReference type="InParanoid" id="D8Q0P4"/>
<proteinExistence type="predicted"/>
<organism evidence="6">
    <name type="scientific">Schizophyllum commune (strain H4-8 / FGSC 9210)</name>
    <name type="common">Split gill fungus</name>
    <dbReference type="NCBI Taxonomy" id="578458"/>
    <lineage>
        <taxon>Eukaryota</taxon>
        <taxon>Fungi</taxon>
        <taxon>Dikarya</taxon>
        <taxon>Basidiomycota</taxon>
        <taxon>Agaricomycotina</taxon>
        <taxon>Agaricomycetes</taxon>
        <taxon>Agaricomycetidae</taxon>
        <taxon>Agaricales</taxon>
        <taxon>Schizophyllaceae</taxon>
        <taxon>Schizophyllum</taxon>
    </lineage>
</organism>
<keyword evidence="2" id="KW-0539">Nucleus</keyword>
<comment type="subcellular location">
    <subcellularLocation>
        <location evidence="1">Nucleus</location>
    </subcellularLocation>
</comment>
<evidence type="ECO:0000256" key="3">
    <source>
        <dbReference type="SAM" id="MobiDB-lite"/>
    </source>
</evidence>
<reference evidence="5 6" key="1">
    <citation type="journal article" date="2010" name="Nat. Biotechnol.">
        <title>Genome sequence of the model mushroom Schizophyllum commune.</title>
        <authorList>
            <person name="Ohm R.A."/>
            <person name="de Jong J.F."/>
            <person name="Lugones L.G."/>
            <person name="Aerts A."/>
            <person name="Kothe E."/>
            <person name="Stajich J.E."/>
            <person name="de Vries R.P."/>
            <person name="Record E."/>
            <person name="Levasseur A."/>
            <person name="Baker S.E."/>
            <person name="Bartholomew K.A."/>
            <person name="Coutinho P.M."/>
            <person name="Erdmann S."/>
            <person name="Fowler T.J."/>
            <person name="Gathman A.C."/>
            <person name="Lombard V."/>
            <person name="Henrissat B."/>
            <person name="Knabe N."/>
            <person name="Kuees U."/>
            <person name="Lilly W.W."/>
            <person name="Lindquist E."/>
            <person name="Lucas S."/>
            <person name="Magnuson J.K."/>
            <person name="Piumi F."/>
            <person name="Raudaskoski M."/>
            <person name="Salamov A."/>
            <person name="Schmutz J."/>
            <person name="Schwarze F.W.M.R."/>
            <person name="vanKuyk P.A."/>
            <person name="Horton J.S."/>
            <person name="Grigoriev I.V."/>
            <person name="Woesten H.A.B."/>
        </authorList>
    </citation>
    <scope>NUCLEOTIDE SEQUENCE [LARGE SCALE GENOMIC DNA]</scope>
    <source>
        <strain evidence="6">H4-8 / FGSC 9210</strain>
    </source>
</reference>
<evidence type="ECO:0000256" key="2">
    <source>
        <dbReference type="ARBA" id="ARBA00023242"/>
    </source>
</evidence>
<gene>
    <name evidence="5" type="ORF">SCHCODRAFT_107983</name>
</gene>
<dbReference type="AlphaFoldDB" id="D8Q0P4"/>
<protein>
    <recommendedName>
        <fullName evidence="4">Xylanolytic transcriptional activator regulatory domain-containing protein</fullName>
    </recommendedName>
</protein>
<feature type="domain" description="Xylanolytic transcriptional activator regulatory" evidence="4">
    <location>
        <begin position="362"/>
        <end position="438"/>
    </location>
</feature>
<keyword evidence="6" id="KW-1185">Reference proteome</keyword>
<dbReference type="InterPro" id="IPR050613">
    <property type="entry name" value="Sec_Metabolite_Reg"/>
</dbReference>
<dbReference type="OMA" id="ERNWEFG"/>
<feature type="compositionally biased region" description="Polar residues" evidence="3">
    <location>
        <begin position="90"/>
        <end position="103"/>
    </location>
</feature>
<feature type="region of interest" description="Disordered" evidence="3">
    <location>
        <begin position="686"/>
        <end position="725"/>
    </location>
</feature>
<dbReference type="PANTHER" id="PTHR31001">
    <property type="entry name" value="UNCHARACTERIZED TRANSCRIPTIONAL REGULATORY PROTEIN"/>
    <property type="match status" value="1"/>
</dbReference>
<dbReference type="VEuPathDB" id="FungiDB:SCHCODRAFT_02618564"/>
<dbReference type="Proteomes" id="UP000007431">
    <property type="component" value="Unassembled WGS sequence"/>
</dbReference>
<evidence type="ECO:0000313" key="6">
    <source>
        <dbReference type="Proteomes" id="UP000007431"/>
    </source>
</evidence>
<feature type="region of interest" description="Disordered" evidence="3">
    <location>
        <begin position="1"/>
        <end position="26"/>
    </location>
</feature>
<dbReference type="EMBL" id="GL377305">
    <property type="protein sequence ID" value="EFI97786.1"/>
    <property type="molecule type" value="Genomic_DNA"/>
</dbReference>
<dbReference type="GO" id="GO:0005634">
    <property type="term" value="C:nucleus"/>
    <property type="evidence" value="ECO:0007669"/>
    <property type="project" value="UniProtKB-SubCell"/>
</dbReference>
<dbReference type="HOGENOM" id="CLU_015247_0_0_1"/>
<dbReference type="Pfam" id="PF04082">
    <property type="entry name" value="Fungal_trans"/>
    <property type="match status" value="1"/>
</dbReference>
<sequence length="835" mass="93351">MEAQQTGLTEKQKRTRRRQRVRQSPCSLCVSRGVPHLCHWEPFIKSTATTQRPAPAAPYEREPEIKSTIEQLRNRVLLLEEALQKVNKNDPPSASTRTPSDTYGSPPGSTEGSEPGPAKPYVRPAYEDRLLQKSADSNQHSSEVHEVAIALTHMSMSSGQGEYMGMGSVVCALYRLGSMFPRVKVAESAKVATARSPGPVDLTSTADPTFMFNTNLNSDNRRLTSRLPPKPTCDALLHSYFSHCNWRFGIPEINFMENYDELWRMMDATGGEADVNPHFLSLLFAMLSMAPDDERDDTQRNTEFFRLSISARRLGEDSLLAPAFGETHSNSIAPTADGTVLSCIAAPILAAYLADRGLVSEGWKIVGASMRNAYAIGLNRDPDWDTWRIMKEDEKRWRRRGWWSLVLCDRIYSYILGRPAMVQDDHSDVMPPTIDPKSPPSTFDAYINDFGKLSRIMSYAARSCLTIQSLDYSKVLEIDRLFVEWEQGLSESFIFKDKKPVRYSPSNDPDVSAAANEQTVARQRFTLITWYRSCRMALHRQYLTFPGAEQSRPPPSNSIIADLSSSASRLIKDMCVRLSKDLIRLELSAQGNIVPGYGDRPERLLPGKISGFLDAFFLFDGAVTLMGSLFQLPPDDPMIPECYQYIDHAGYVLGQLAKAIPGDAQCDLARRAVAVLIVLKRGQERLKESRSSSPVPRAPSPAQQHNRSNSTSSPPQPPTFGIPESAVRDDMNFLNMDPYVQQLQSRAFNNPAQPQSRNAGADLSQFFPASIPQYTPEDISAVFNGQNMDLGYGVEMDDARLDNSLLQMNAFDILQGMRFDMPSTQMPHMDMFSSI</sequence>
<feature type="region of interest" description="Disordered" evidence="3">
    <location>
        <begin position="85"/>
        <end position="122"/>
    </location>
</feature>
<evidence type="ECO:0000256" key="1">
    <source>
        <dbReference type="ARBA" id="ARBA00004123"/>
    </source>
</evidence>
<name>D8Q0P4_SCHCM</name>
<dbReference type="GO" id="GO:0008270">
    <property type="term" value="F:zinc ion binding"/>
    <property type="evidence" value="ECO:0007669"/>
    <property type="project" value="InterPro"/>
</dbReference>
<evidence type="ECO:0000259" key="4">
    <source>
        <dbReference type="SMART" id="SM00906"/>
    </source>
</evidence>
<dbReference type="CDD" id="cd12148">
    <property type="entry name" value="fungal_TF_MHR"/>
    <property type="match status" value="1"/>
</dbReference>
<accession>D8Q0P4</accession>
<dbReference type="PANTHER" id="PTHR31001:SF87">
    <property type="entry name" value="COL-21"/>
    <property type="match status" value="1"/>
</dbReference>
<dbReference type="GO" id="GO:0003677">
    <property type="term" value="F:DNA binding"/>
    <property type="evidence" value="ECO:0007669"/>
    <property type="project" value="InterPro"/>
</dbReference>
<dbReference type="InterPro" id="IPR007219">
    <property type="entry name" value="XnlR_reg_dom"/>
</dbReference>
<evidence type="ECO:0000313" key="5">
    <source>
        <dbReference type="EMBL" id="EFI97786.1"/>
    </source>
</evidence>
<dbReference type="SMART" id="SM00906">
    <property type="entry name" value="Fungal_trans"/>
    <property type="match status" value="1"/>
</dbReference>
<dbReference type="GO" id="GO:0006351">
    <property type="term" value="P:DNA-templated transcription"/>
    <property type="evidence" value="ECO:0007669"/>
    <property type="project" value="InterPro"/>
</dbReference>
<feature type="non-terminal residue" evidence="5">
    <location>
        <position position="835"/>
    </location>
</feature>
<feature type="compositionally biased region" description="Low complexity" evidence="3">
    <location>
        <begin position="104"/>
        <end position="116"/>
    </location>
</feature>
<dbReference type="eggNOG" id="ENOG502R1CQ">
    <property type="taxonomic scope" value="Eukaryota"/>
</dbReference>